<name>A0AAD7BKU2_MYCRO</name>
<proteinExistence type="predicted"/>
<organism evidence="1 2">
    <name type="scientific">Mycena rosella</name>
    <name type="common">Pink bonnet</name>
    <name type="synonym">Agaricus rosellus</name>
    <dbReference type="NCBI Taxonomy" id="1033263"/>
    <lineage>
        <taxon>Eukaryota</taxon>
        <taxon>Fungi</taxon>
        <taxon>Dikarya</taxon>
        <taxon>Basidiomycota</taxon>
        <taxon>Agaricomycotina</taxon>
        <taxon>Agaricomycetes</taxon>
        <taxon>Agaricomycetidae</taxon>
        <taxon>Agaricales</taxon>
        <taxon>Marasmiineae</taxon>
        <taxon>Mycenaceae</taxon>
        <taxon>Mycena</taxon>
    </lineage>
</organism>
<accession>A0AAD7BKU2</accession>
<comment type="caution">
    <text evidence="1">The sequence shown here is derived from an EMBL/GenBank/DDBJ whole genome shotgun (WGS) entry which is preliminary data.</text>
</comment>
<keyword evidence="2" id="KW-1185">Reference proteome</keyword>
<dbReference type="EMBL" id="JARKIE010000616">
    <property type="protein sequence ID" value="KAJ7624177.1"/>
    <property type="molecule type" value="Genomic_DNA"/>
</dbReference>
<reference evidence="1" key="1">
    <citation type="submission" date="2023-03" db="EMBL/GenBank/DDBJ databases">
        <title>Massive genome expansion in bonnet fungi (Mycena s.s.) driven by repeated elements and novel gene families across ecological guilds.</title>
        <authorList>
            <consortium name="Lawrence Berkeley National Laboratory"/>
            <person name="Harder C.B."/>
            <person name="Miyauchi S."/>
            <person name="Viragh M."/>
            <person name="Kuo A."/>
            <person name="Thoen E."/>
            <person name="Andreopoulos B."/>
            <person name="Lu D."/>
            <person name="Skrede I."/>
            <person name="Drula E."/>
            <person name="Henrissat B."/>
            <person name="Morin E."/>
            <person name="Kohler A."/>
            <person name="Barry K."/>
            <person name="LaButti K."/>
            <person name="Morin E."/>
            <person name="Salamov A."/>
            <person name="Lipzen A."/>
            <person name="Mereny Z."/>
            <person name="Hegedus B."/>
            <person name="Baldrian P."/>
            <person name="Stursova M."/>
            <person name="Weitz H."/>
            <person name="Taylor A."/>
            <person name="Grigoriev I.V."/>
            <person name="Nagy L.G."/>
            <person name="Martin F."/>
            <person name="Kauserud H."/>
        </authorList>
    </citation>
    <scope>NUCLEOTIDE SEQUENCE</scope>
    <source>
        <strain evidence="1">CBHHK067</strain>
    </source>
</reference>
<evidence type="ECO:0000313" key="1">
    <source>
        <dbReference type="EMBL" id="KAJ7624177.1"/>
    </source>
</evidence>
<protein>
    <submittedName>
        <fullName evidence="1">Uncharacterized protein</fullName>
    </submittedName>
</protein>
<evidence type="ECO:0000313" key="2">
    <source>
        <dbReference type="Proteomes" id="UP001221757"/>
    </source>
</evidence>
<feature type="non-terminal residue" evidence="1">
    <location>
        <position position="1"/>
    </location>
</feature>
<dbReference type="AlphaFoldDB" id="A0AAD7BKU2"/>
<sequence>NDNRRCDHVIIDDNPEDLTFAHLEVFRCKPPDESLHNIGLVNMLTPSKWVPKTKWAGCRVYEEKKTTRFIMLKYLVRGTHMIPVFDVPRKDLTFLNDIIDGDIF</sequence>
<gene>
    <name evidence="1" type="ORF">B0H17DRAFT_884530</name>
</gene>
<feature type="non-terminal residue" evidence="1">
    <location>
        <position position="104"/>
    </location>
</feature>
<dbReference type="Proteomes" id="UP001221757">
    <property type="component" value="Unassembled WGS sequence"/>
</dbReference>